<dbReference type="eggNOG" id="COG2936">
    <property type="taxonomic scope" value="Bacteria"/>
</dbReference>
<feature type="chain" id="PRO_5004617522" evidence="1">
    <location>
        <begin position="29"/>
        <end position="187"/>
    </location>
</feature>
<dbReference type="Gene3D" id="3.40.50.1820">
    <property type="entry name" value="alpha/beta hydrolase"/>
    <property type="match status" value="1"/>
</dbReference>
<gene>
    <name evidence="2" type="ORF">HMPREF9336_04198</name>
</gene>
<comment type="caution">
    <text evidence="2">The sequence shown here is derived from an EMBL/GenBank/DDBJ whole genome shotgun (WGS) entry which is preliminary data.</text>
</comment>
<organism evidence="2 3">
    <name type="scientific">Segniliparus rugosus (strain ATCC BAA-974 / DSM 45345 / CCUG 50838 / CIP 108380 / JCM 13579 / CDC 945)</name>
    <dbReference type="NCBI Taxonomy" id="679197"/>
    <lineage>
        <taxon>Bacteria</taxon>
        <taxon>Bacillati</taxon>
        <taxon>Actinomycetota</taxon>
        <taxon>Actinomycetes</taxon>
        <taxon>Mycobacteriales</taxon>
        <taxon>Segniliparaceae</taxon>
        <taxon>Segniliparus</taxon>
    </lineage>
</organism>
<reference evidence="2 3" key="1">
    <citation type="journal article" date="2011" name="Stand. Genomic Sci.">
        <title>High quality draft genome sequence of Segniliparus rugosus CDC 945(T)= (ATCC BAA-974(T)).</title>
        <authorList>
            <person name="Earl A.M."/>
            <person name="Desjardins C.A."/>
            <person name="Fitzgerald M.G."/>
            <person name="Arachchi H.M."/>
            <person name="Zeng Q."/>
            <person name="Mehta T."/>
            <person name="Griggs A."/>
            <person name="Birren B.W."/>
            <person name="Toney N.C."/>
            <person name="Carr J."/>
            <person name="Posey J."/>
            <person name="Butler W.R."/>
        </authorList>
    </citation>
    <scope>NUCLEOTIDE SEQUENCE [LARGE SCALE GENOMIC DNA]</scope>
    <source>
        <strain evidence="3">ATCC BAA-974 / DSM 45345 / CCUG 50838 / CIP 108380 / JCM 13579 / CDC 945</strain>
    </source>
</reference>
<dbReference type="Proteomes" id="UP000004816">
    <property type="component" value="Unassembled WGS sequence"/>
</dbReference>
<dbReference type="HOGENOM" id="CLU_1446709_0_0_11"/>
<dbReference type="AlphaFoldDB" id="U1M1Q6"/>
<dbReference type="SUPFAM" id="SSF53474">
    <property type="entry name" value="alpha/beta-Hydrolases"/>
    <property type="match status" value="1"/>
</dbReference>
<dbReference type="Pfam" id="PF03403">
    <property type="entry name" value="PAF-AH_p_II"/>
    <property type="match status" value="1"/>
</dbReference>
<dbReference type="OrthoDB" id="9804819at2"/>
<accession>U1M1Q6</accession>
<dbReference type="EMBL" id="ACZI02000002">
    <property type="protein sequence ID" value="ERG69307.1"/>
    <property type="molecule type" value="Genomic_DNA"/>
</dbReference>
<evidence type="ECO:0000313" key="2">
    <source>
        <dbReference type="EMBL" id="ERG69307.1"/>
    </source>
</evidence>
<keyword evidence="1" id="KW-0732">Signal</keyword>
<dbReference type="STRING" id="679197.HMPREF9336_04198"/>
<evidence type="ECO:0000313" key="3">
    <source>
        <dbReference type="Proteomes" id="UP000004816"/>
    </source>
</evidence>
<evidence type="ECO:0000256" key="1">
    <source>
        <dbReference type="SAM" id="SignalP"/>
    </source>
</evidence>
<dbReference type="PROSITE" id="PS51257">
    <property type="entry name" value="PROKAR_LIPOPROTEIN"/>
    <property type="match status" value="1"/>
</dbReference>
<feature type="signal peptide" evidence="1">
    <location>
        <begin position="1"/>
        <end position="28"/>
    </location>
</feature>
<protein>
    <submittedName>
        <fullName evidence="2">Uncharacterized protein</fullName>
    </submittedName>
</protein>
<dbReference type="InterPro" id="IPR029058">
    <property type="entry name" value="AB_hydrolase_fold"/>
</dbReference>
<dbReference type="RefSeq" id="WP_021030281.1">
    <property type="nucleotide sequence ID" value="NZ_KI391953.1"/>
</dbReference>
<proteinExistence type="predicted"/>
<keyword evidence="3" id="KW-1185">Reference proteome</keyword>
<sequence>MRLSPARPFPRLLALALAGTAPALVATACSSSAPTPADERSGVFTLRHEHIATLTGPARDQPCDIDADLYLPSDASPDHRSPALIYSHGFGATKTQESAMNAELARRGYVVLAYTQLGHEGSGCQIHLDDPDYEGAVVRQLVDYLGGAPGLSFADAGHTKPLPPLAVVQTDEHDHAGGRARTTRRSA</sequence>
<name>U1M1Q6_SEGRC</name>